<organism evidence="1 2">
    <name type="scientific">Polarella glacialis</name>
    <name type="common">Dinoflagellate</name>
    <dbReference type="NCBI Taxonomy" id="89957"/>
    <lineage>
        <taxon>Eukaryota</taxon>
        <taxon>Sar</taxon>
        <taxon>Alveolata</taxon>
        <taxon>Dinophyceae</taxon>
        <taxon>Suessiales</taxon>
        <taxon>Suessiaceae</taxon>
        <taxon>Polarella</taxon>
    </lineage>
</organism>
<reference evidence="1" key="1">
    <citation type="submission" date="2021-02" db="EMBL/GenBank/DDBJ databases">
        <authorList>
            <person name="Dougan E. K."/>
            <person name="Rhodes N."/>
            <person name="Thang M."/>
            <person name="Chan C."/>
        </authorList>
    </citation>
    <scope>NUCLEOTIDE SEQUENCE</scope>
</reference>
<name>A0A813H4N1_POLGL</name>
<protein>
    <submittedName>
        <fullName evidence="1">Uncharacterized protein</fullName>
    </submittedName>
</protein>
<dbReference type="EMBL" id="CAJNNV010030460">
    <property type="protein sequence ID" value="CAE8632586.1"/>
    <property type="molecule type" value="Genomic_DNA"/>
</dbReference>
<feature type="non-terminal residue" evidence="1">
    <location>
        <position position="180"/>
    </location>
</feature>
<gene>
    <name evidence="1" type="ORF">PGLA1383_LOCUS48530</name>
</gene>
<dbReference type="AlphaFoldDB" id="A0A813H4N1"/>
<comment type="caution">
    <text evidence="1">The sequence shown here is derived from an EMBL/GenBank/DDBJ whole genome shotgun (WGS) entry which is preliminary data.</text>
</comment>
<sequence>AHLDELAKFDEFNYYISEYFDTPAPAQNVLDALGVLMGWSGDAKQLVTKITGQRHTEDDKFPEKFEKFLAELKARSLSKLSEVDQKRFAEKLTEGVDWQKFNHKSEKYEEKTRMNSYDVLKCSQACFHLFEWLSSLLPEAARPPRYVEIDIQAFREKEKAMKADGIWPEDPPPGPAERSF</sequence>
<evidence type="ECO:0000313" key="1">
    <source>
        <dbReference type="EMBL" id="CAE8632586.1"/>
    </source>
</evidence>
<accession>A0A813H4N1</accession>
<keyword evidence="2" id="KW-1185">Reference proteome</keyword>
<dbReference type="OrthoDB" id="10368888at2759"/>
<dbReference type="Proteomes" id="UP000654075">
    <property type="component" value="Unassembled WGS sequence"/>
</dbReference>
<proteinExistence type="predicted"/>
<evidence type="ECO:0000313" key="2">
    <source>
        <dbReference type="Proteomes" id="UP000654075"/>
    </source>
</evidence>